<proteinExistence type="predicted"/>
<dbReference type="Gene3D" id="1.25.40.10">
    <property type="entry name" value="Tetratricopeptide repeat domain"/>
    <property type="match status" value="1"/>
</dbReference>
<dbReference type="InterPro" id="IPR056412">
    <property type="entry name" value="Ig_CycH"/>
</dbReference>
<evidence type="ECO:0000313" key="5">
    <source>
        <dbReference type="Proteomes" id="UP001269375"/>
    </source>
</evidence>
<comment type="caution">
    <text evidence="4">The sequence shown here is derived from an EMBL/GenBank/DDBJ whole genome shotgun (WGS) entry which is preliminary data.</text>
</comment>
<organism evidence="4 5">
    <name type="scientific">Larsenimonas suaedae</name>
    <dbReference type="NCBI Taxonomy" id="1851019"/>
    <lineage>
        <taxon>Bacteria</taxon>
        <taxon>Pseudomonadati</taxon>
        <taxon>Pseudomonadota</taxon>
        <taxon>Gammaproteobacteria</taxon>
        <taxon>Oceanospirillales</taxon>
        <taxon>Halomonadaceae</taxon>
        <taxon>Larsenimonas</taxon>
    </lineage>
</organism>
<reference evidence="4 5" key="1">
    <citation type="submission" date="2023-04" db="EMBL/GenBank/DDBJ databases">
        <title>A long-awaited taxogenomic arrangement of the family Halomonadaceae.</title>
        <authorList>
            <person name="De La Haba R."/>
            <person name="Chuvochina M."/>
            <person name="Wittouck S."/>
            <person name="Arahal D.R."/>
            <person name="Sanchez-Porro C."/>
            <person name="Hugenholtz P."/>
            <person name="Ventosa A."/>
        </authorList>
    </citation>
    <scope>NUCLEOTIDE SEQUENCE [LARGE SCALE GENOMIC DNA]</scope>
    <source>
        <strain evidence="4 5">DSM 22428</strain>
    </source>
</reference>
<keyword evidence="2" id="KW-0201">Cytochrome c-type biogenesis</keyword>
<dbReference type="PANTHER" id="PTHR47870">
    <property type="entry name" value="CYTOCHROME C-TYPE BIOGENESIS PROTEIN CCMH"/>
    <property type="match status" value="1"/>
</dbReference>
<dbReference type="Pfam" id="PF23892">
    <property type="entry name" value="Ig_CycH"/>
    <property type="match status" value="1"/>
</dbReference>
<dbReference type="InterPro" id="IPR051263">
    <property type="entry name" value="C-type_cytochrome_biogenesis"/>
</dbReference>
<dbReference type="PANTHER" id="PTHR47870:SF4">
    <property type="entry name" value="CYTOCHROME C-TYPE BIOGENESIS PROTEIN CYCH"/>
    <property type="match status" value="1"/>
</dbReference>
<dbReference type="InterPro" id="IPR017560">
    <property type="entry name" value="Cyt_c_biogenesis_CcmI"/>
</dbReference>
<feature type="domain" description="Cytochrome c-type biogenesis protein H Ig-like" evidence="3">
    <location>
        <begin position="307"/>
        <end position="414"/>
    </location>
</feature>
<sequence length="424" mass="46164">MTDLWSGLALLTLLALAFVALPLFRAARLHRAQTALEAEDGQSGENVRLYRRERQAIEFEREQGELTEDEAHQRRLELDTRLLEETETTQRAALGAPARGRWLVALAALLLVAGSGVTYLSVGSADNLALYDTAQTLKATPEATLSDYIEALEPYTETQADNPRVWETLFPLYRQASRFGDAEHALERIIALGERTPELVALRAQMRYFDHGMQLDDTGRTLLDDALARAPDNPTANSLAGLVAFHGADYAQAIDRWQTAAARYQEPGSVRAMQEGIRIARERAGLTAEAQHDAKTQRAPKAQAASQVDVAIASRIDGDVPDATTVFIIARDPTTPDGPPLAVKRLTYAQLPAEVTLTDRDAMAPALVLSSASTVEVQARLSRSGNAAPQPGDWVSDTQRVAVSDAPAVRLTIDHRLDSDGGRD</sequence>
<evidence type="ECO:0000259" key="3">
    <source>
        <dbReference type="Pfam" id="PF23892"/>
    </source>
</evidence>
<protein>
    <submittedName>
        <fullName evidence="4">C-type cytochrome biogenesis protein CcmI</fullName>
    </submittedName>
</protein>
<evidence type="ECO:0000313" key="4">
    <source>
        <dbReference type="EMBL" id="MDR5895528.1"/>
    </source>
</evidence>
<dbReference type="NCBIfam" id="TIGR03142">
    <property type="entry name" value="cytochro_ccmI"/>
    <property type="match status" value="1"/>
</dbReference>
<comment type="subcellular location">
    <subcellularLocation>
        <location evidence="1">Cell envelope</location>
    </subcellularLocation>
</comment>
<dbReference type="EMBL" id="JARWAO010000002">
    <property type="protein sequence ID" value="MDR5895528.1"/>
    <property type="molecule type" value="Genomic_DNA"/>
</dbReference>
<name>A0ABU1GW33_9GAMM</name>
<dbReference type="SUPFAM" id="SSF48452">
    <property type="entry name" value="TPR-like"/>
    <property type="match status" value="1"/>
</dbReference>
<dbReference type="RefSeq" id="WP_251591605.1">
    <property type="nucleotide sequence ID" value="NZ_JAMLJI010000001.1"/>
</dbReference>
<accession>A0ABU1GW33</accession>
<evidence type="ECO:0000256" key="2">
    <source>
        <dbReference type="ARBA" id="ARBA00022748"/>
    </source>
</evidence>
<gene>
    <name evidence="4" type="primary">ccmI</name>
    <name evidence="4" type="ORF">QC825_05515</name>
</gene>
<dbReference type="InterPro" id="IPR011990">
    <property type="entry name" value="TPR-like_helical_dom_sf"/>
</dbReference>
<dbReference type="Proteomes" id="UP001269375">
    <property type="component" value="Unassembled WGS sequence"/>
</dbReference>
<keyword evidence="5" id="KW-1185">Reference proteome</keyword>
<evidence type="ECO:0000256" key="1">
    <source>
        <dbReference type="ARBA" id="ARBA00004196"/>
    </source>
</evidence>